<keyword evidence="24" id="KW-1185">Reference proteome</keyword>
<dbReference type="Gene3D" id="3.30.200.20">
    <property type="entry name" value="Phosphorylase Kinase, domain 1"/>
    <property type="match status" value="1"/>
</dbReference>
<dbReference type="PROSITE" id="PS00108">
    <property type="entry name" value="PROTEIN_KINASE_ST"/>
    <property type="match status" value="1"/>
</dbReference>
<dbReference type="Pfam" id="PF00069">
    <property type="entry name" value="Pkinase"/>
    <property type="match status" value="1"/>
</dbReference>
<dbReference type="PANTHER" id="PTHR47974">
    <property type="entry name" value="OS07G0415500 PROTEIN"/>
    <property type="match status" value="1"/>
</dbReference>
<accession>A0A1J6KY06</accession>
<keyword evidence="4 17" id="KW-0808">Transferase</keyword>
<comment type="subcellular location">
    <subcellularLocation>
        <location evidence="1">Membrane</location>
        <topology evidence="1">Single-pass type I membrane protein</topology>
    </subcellularLocation>
</comment>
<gene>
    <name evidence="23" type="primary">PK1_1</name>
    <name evidence="23" type="ORF">A4A49_23592</name>
</gene>
<evidence type="ECO:0000259" key="21">
    <source>
        <dbReference type="PROSITE" id="PS50927"/>
    </source>
</evidence>
<dbReference type="PROSITE" id="PS50011">
    <property type="entry name" value="PROTEIN_KINASE_DOM"/>
    <property type="match status" value="1"/>
</dbReference>
<keyword evidence="14" id="KW-0325">Glycoprotein</keyword>
<reference evidence="23" key="1">
    <citation type="submission" date="2016-11" db="EMBL/GenBank/DDBJ databases">
        <title>The genome of Nicotiana attenuata.</title>
        <authorList>
            <person name="Xu S."/>
            <person name="Brockmoeller T."/>
            <person name="Gaquerel E."/>
            <person name="Navarro A."/>
            <person name="Kuhl H."/>
            <person name="Gase K."/>
            <person name="Ling Z."/>
            <person name="Zhou W."/>
            <person name="Kreitzer C."/>
            <person name="Stanke M."/>
            <person name="Tang H."/>
            <person name="Lyons E."/>
            <person name="Pandey P."/>
            <person name="Pandey S.P."/>
            <person name="Timmermann B."/>
            <person name="Baldwin I.T."/>
        </authorList>
    </citation>
    <scope>NUCLEOTIDE SEQUENCE [LARGE SCALE GENOMIC DNA]</scope>
    <source>
        <strain evidence="23">UT</strain>
    </source>
</reference>
<dbReference type="EMBL" id="MJEQ01002360">
    <property type="protein sequence ID" value="OIT27563.1"/>
    <property type="molecule type" value="Genomic_DNA"/>
</dbReference>
<dbReference type="InterPro" id="IPR011009">
    <property type="entry name" value="Kinase-like_dom_sf"/>
</dbReference>
<protein>
    <recommendedName>
        <fullName evidence="17">Receptor-like serine/threonine-protein kinase</fullName>
        <ecNumber evidence="17">2.7.11.1</ecNumber>
    </recommendedName>
</protein>
<dbReference type="InterPro" id="IPR003609">
    <property type="entry name" value="Pan_app"/>
</dbReference>
<dbReference type="Gene3D" id="1.10.510.10">
    <property type="entry name" value="Transferase(Phosphotransferase) domain 1"/>
    <property type="match status" value="1"/>
</dbReference>
<keyword evidence="13 23" id="KW-0675">Receptor</keyword>
<dbReference type="EC" id="2.7.11.1" evidence="17"/>
<dbReference type="InterPro" id="IPR024171">
    <property type="entry name" value="SRK-like_kinase"/>
</dbReference>
<dbReference type="SUPFAM" id="SSF56112">
    <property type="entry name" value="Protein kinase-like (PK-like)"/>
    <property type="match status" value="1"/>
</dbReference>
<keyword evidence="12" id="KW-1015">Disulfide bond</keyword>
<feature type="domain" description="Protein kinase" evidence="20">
    <location>
        <begin position="505"/>
        <end position="792"/>
    </location>
</feature>
<dbReference type="Pfam" id="PF08276">
    <property type="entry name" value="PAN_2"/>
    <property type="match status" value="1"/>
</dbReference>
<evidence type="ECO:0000256" key="7">
    <source>
        <dbReference type="ARBA" id="ARBA00022741"/>
    </source>
</evidence>
<dbReference type="GeneID" id="109213782"/>
<dbReference type="GO" id="GO:0106310">
    <property type="term" value="F:protein serine kinase activity"/>
    <property type="evidence" value="ECO:0007669"/>
    <property type="project" value="RHEA"/>
</dbReference>
<evidence type="ECO:0000256" key="9">
    <source>
        <dbReference type="ARBA" id="ARBA00022840"/>
    </source>
</evidence>
<dbReference type="InterPro" id="IPR001480">
    <property type="entry name" value="Bulb-type_lectin_dom"/>
</dbReference>
<evidence type="ECO:0000256" key="4">
    <source>
        <dbReference type="ARBA" id="ARBA00022679"/>
    </source>
</evidence>
<dbReference type="GO" id="GO:0005524">
    <property type="term" value="F:ATP binding"/>
    <property type="evidence" value="ECO:0007669"/>
    <property type="project" value="UniProtKB-UniRule"/>
</dbReference>
<evidence type="ECO:0000256" key="14">
    <source>
        <dbReference type="ARBA" id="ARBA00023180"/>
    </source>
</evidence>
<keyword evidence="9 17" id="KW-0067">ATP-binding</keyword>
<evidence type="ECO:0000256" key="2">
    <source>
        <dbReference type="ARBA" id="ARBA00022527"/>
    </source>
</evidence>
<dbReference type="Proteomes" id="UP000187609">
    <property type="component" value="Unassembled WGS sequence"/>
</dbReference>
<feature type="domain" description="Apple" evidence="22">
    <location>
        <begin position="331"/>
        <end position="413"/>
    </location>
</feature>
<keyword evidence="2 17" id="KW-0723">Serine/threonine-protein kinase</keyword>
<evidence type="ECO:0000256" key="13">
    <source>
        <dbReference type="ARBA" id="ARBA00023170"/>
    </source>
</evidence>
<keyword evidence="5" id="KW-0812">Transmembrane</keyword>
<evidence type="ECO:0000256" key="6">
    <source>
        <dbReference type="ARBA" id="ARBA00022729"/>
    </source>
</evidence>
<dbReference type="AlphaFoldDB" id="A0A1J6KY06"/>
<dbReference type="InterPro" id="IPR008271">
    <property type="entry name" value="Ser/Thr_kinase_AS"/>
</dbReference>
<evidence type="ECO:0000313" key="24">
    <source>
        <dbReference type="Proteomes" id="UP000187609"/>
    </source>
</evidence>
<sequence length="801" mass="90527">MDVPILILVLASLVALPLSSSSTIFSLSEGSLSAPQDFLSSPNGEFTAGFYSVGDNAYFFAIWFTKPLADGNNTVVWMANRDQPINGRKSHLSLLKSGNLVLIDANQINVWESGTQSSSYVELRLLDNGNLVLVTSEGQEIWQSFDSPTDTLLSEQLLTKTSKLVSRRSSTNFSSGFYQVHFNEDNVLHLVFDGIEMTSVFWPSPWLIVWDAGRSTYNDSKTAVLDRLGNFMSSDEFRFQSADYGVELRRRLTLDVDGNIRLYSLDMLSNTWRVTWQLFIAACRVHGVCGLNSLCSYDPYFGRKCSCIPGYRMRNPTDWSYGCEPEFAISCNDTSSMDFFPLHHVEFYGYDIAYFHNKTLQECKNICLKHCDCKGFQYKFVGGNGTYGCYPKTLLFNGYVQSSWPDIVYVKLPKGRQTWQANYKGNLQCGNEKVMLDRAYKRKEQHGWIKSFIWSIVVAGVLEILCFLTYWIKTRKGSHETKQGYLQLSTRFKKFTYAELKKASSNFSEEIGRGGGSIVYKGKLSDDRVAAIKSLSGGANYQGEAEFLAEVSTIGNLNHMNLIELWGYCAEGKHRLLVYEYMECGSLSDNLHASKLDWEKRFDIALGTAKGLAYLHEECLEWVLHCDVKPQNILLDSNYKPKVADFGLSKILNRGGLDNSSFSTIRGTRGYMAPEWVFKMPITSKVDVYSYGIVLLEMITGKSPEVCVHGGSSRDNDAMGQGVLVTWIREKMREASETKSWIQEIVDPSLSGKFDLEKMEILLKVALQCSEEDRDARPTMCEVVDKMLHPENLELKIDIVI</sequence>
<dbReference type="PROSITE" id="PS50927">
    <property type="entry name" value="BULB_LECTIN"/>
    <property type="match status" value="1"/>
</dbReference>
<dbReference type="InterPro" id="IPR000719">
    <property type="entry name" value="Prot_kinase_dom"/>
</dbReference>
<dbReference type="InterPro" id="IPR017441">
    <property type="entry name" value="Protein_kinase_ATP_BS"/>
</dbReference>
<dbReference type="InterPro" id="IPR000858">
    <property type="entry name" value="S_locus_glycoprot_dom"/>
</dbReference>
<dbReference type="SMR" id="A0A1J6KY06"/>
<keyword evidence="8 17" id="KW-0418">Kinase</keyword>
<evidence type="ECO:0000259" key="20">
    <source>
        <dbReference type="PROSITE" id="PS50011"/>
    </source>
</evidence>
<dbReference type="FunFam" id="1.10.510.10:FF:000537">
    <property type="entry name" value="Putative receptor-like protein kinase"/>
    <property type="match status" value="1"/>
</dbReference>
<evidence type="ECO:0000256" key="19">
    <source>
        <dbReference type="SAM" id="SignalP"/>
    </source>
</evidence>
<evidence type="ECO:0000256" key="11">
    <source>
        <dbReference type="ARBA" id="ARBA00023136"/>
    </source>
</evidence>
<evidence type="ECO:0000256" key="12">
    <source>
        <dbReference type="ARBA" id="ARBA00023157"/>
    </source>
</evidence>
<keyword evidence="10" id="KW-1133">Transmembrane helix</keyword>
<evidence type="ECO:0000256" key="16">
    <source>
        <dbReference type="ARBA" id="ARBA00048679"/>
    </source>
</evidence>
<dbReference type="GO" id="GO:0004674">
    <property type="term" value="F:protein serine/threonine kinase activity"/>
    <property type="evidence" value="ECO:0007669"/>
    <property type="project" value="UniProtKB-KW"/>
</dbReference>
<proteinExistence type="inferred from homology"/>
<dbReference type="Pfam" id="PF01453">
    <property type="entry name" value="B_lectin"/>
    <property type="match status" value="1"/>
</dbReference>
<evidence type="ECO:0000256" key="1">
    <source>
        <dbReference type="ARBA" id="ARBA00004479"/>
    </source>
</evidence>
<evidence type="ECO:0000256" key="8">
    <source>
        <dbReference type="ARBA" id="ARBA00022777"/>
    </source>
</evidence>
<dbReference type="Pfam" id="PF00954">
    <property type="entry name" value="S_locus_glycop"/>
    <property type="match status" value="1"/>
</dbReference>
<evidence type="ECO:0000256" key="17">
    <source>
        <dbReference type="PIRNR" id="PIRNR000641"/>
    </source>
</evidence>
<evidence type="ECO:0000256" key="5">
    <source>
        <dbReference type="ARBA" id="ARBA00022692"/>
    </source>
</evidence>
<dbReference type="OrthoDB" id="619632at2759"/>
<evidence type="ECO:0000313" key="23">
    <source>
        <dbReference type="EMBL" id="OIT27563.1"/>
    </source>
</evidence>
<comment type="catalytic activity">
    <reaction evidence="15 17">
        <text>L-threonyl-[protein] + ATP = O-phospho-L-threonyl-[protein] + ADP + H(+)</text>
        <dbReference type="Rhea" id="RHEA:46608"/>
        <dbReference type="Rhea" id="RHEA-COMP:11060"/>
        <dbReference type="Rhea" id="RHEA-COMP:11605"/>
        <dbReference type="ChEBI" id="CHEBI:15378"/>
        <dbReference type="ChEBI" id="CHEBI:30013"/>
        <dbReference type="ChEBI" id="CHEBI:30616"/>
        <dbReference type="ChEBI" id="CHEBI:61977"/>
        <dbReference type="ChEBI" id="CHEBI:456216"/>
        <dbReference type="EC" id="2.7.11.1"/>
    </reaction>
</comment>
<comment type="catalytic activity">
    <reaction evidence="16 17">
        <text>L-seryl-[protein] + ATP = O-phospho-L-seryl-[protein] + ADP + H(+)</text>
        <dbReference type="Rhea" id="RHEA:17989"/>
        <dbReference type="Rhea" id="RHEA-COMP:9863"/>
        <dbReference type="Rhea" id="RHEA-COMP:11604"/>
        <dbReference type="ChEBI" id="CHEBI:15378"/>
        <dbReference type="ChEBI" id="CHEBI:29999"/>
        <dbReference type="ChEBI" id="CHEBI:30616"/>
        <dbReference type="ChEBI" id="CHEBI:83421"/>
        <dbReference type="ChEBI" id="CHEBI:456216"/>
        <dbReference type="EC" id="2.7.11.1"/>
    </reaction>
</comment>
<dbReference type="PIRSF" id="PIRSF000641">
    <property type="entry name" value="SRK"/>
    <property type="match status" value="1"/>
</dbReference>
<organism evidence="23 24">
    <name type="scientific">Nicotiana attenuata</name>
    <name type="common">Coyote tobacco</name>
    <dbReference type="NCBI Taxonomy" id="49451"/>
    <lineage>
        <taxon>Eukaryota</taxon>
        <taxon>Viridiplantae</taxon>
        <taxon>Streptophyta</taxon>
        <taxon>Embryophyta</taxon>
        <taxon>Tracheophyta</taxon>
        <taxon>Spermatophyta</taxon>
        <taxon>Magnoliopsida</taxon>
        <taxon>eudicotyledons</taxon>
        <taxon>Gunneridae</taxon>
        <taxon>Pentapetalae</taxon>
        <taxon>asterids</taxon>
        <taxon>lamiids</taxon>
        <taxon>Solanales</taxon>
        <taxon>Solanaceae</taxon>
        <taxon>Nicotianoideae</taxon>
        <taxon>Nicotianeae</taxon>
        <taxon>Nicotiana</taxon>
    </lineage>
</organism>
<feature type="signal peptide" evidence="19">
    <location>
        <begin position="1"/>
        <end position="21"/>
    </location>
</feature>
<feature type="domain" description="Bulb-type lectin" evidence="21">
    <location>
        <begin position="24"/>
        <end position="146"/>
    </location>
</feature>
<comment type="caution">
    <text evidence="23">The sequence shown here is derived from an EMBL/GenBank/DDBJ whole genome shotgun (WGS) entry which is preliminary data.</text>
</comment>
<dbReference type="Gene3D" id="2.90.10.10">
    <property type="entry name" value="Bulb-type lectin domain"/>
    <property type="match status" value="2"/>
</dbReference>
<dbReference type="OMA" id="PEFAISC"/>
<evidence type="ECO:0000259" key="22">
    <source>
        <dbReference type="PROSITE" id="PS50948"/>
    </source>
</evidence>
<dbReference type="CDD" id="cd01098">
    <property type="entry name" value="PAN_AP_plant"/>
    <property type="match status" value="1"/>
</dbReference>
<dbReference type="GO" id="GO:0048544">
    <property type="term" value="P:recognition of pollen"/>
    <property type="evidence" value="ECO:0007669"/>
    <property type="project" value="InterPro"/>
</dbReference>
<feature type="binding site" evidence="18">
    <location>
        <position position="533"/>
    </location>
    <ligand>
        <name>ATP</name>
        <dbReference type="ChEBI" id="CHEBI:30616"/>
    </ligand>
</feature>
<keyword evidence="6 19" id="KW-0732">Signal</keyword>
<dbReference type="PROSITE" id="PS50948">
    <property type="entry name" value="PAN"/>
    <property type="match status" value="1"/>
</dbReference>
<dbReference type="FunFam" id="3.30.200.20:FF:000059">
    <property type="entry name" value="S-receptor-like serine/threonine-protein kinase"/>
    <property type="match status" value="1"/>
</dbReference>
<comment type="similarity">
    <text evidence="17">Belongs to the protein kinase superfamily. Ser/Thr protein kinase family.</text>
</comment>
<evidence type="ECO:0000256" key="10">
    <source>
        <dbReference type="ARBA" id="ARBA00022989"/>
    </source>
</evidence>
<dbReference type="SMART" id="SM00220">
    <property type="entry name" value="S_TKc"/>
    <property type="match status" value="1"/>
</dbReference>
<dbReference type="KEGG" id="nau:109213782"/>
<dbReference type="PROSITE" id="PS00107">
    <property type="entry name" value="PROTEIN_KINASE_ATP"/>
    <property type="match status" value="1"/>
</dbReference>
<dbReference type="GO" id="GO:0016020">
    <property type="term" value="C:membrane"/>
    <property type="evidence" value="ECO:0007669"/>
    <property type="project" value="UniProtKB-SubCell"/>
</dbReference>
<evidence type="ECO:0000256" key="15">
    <source>
        <dbReference type="ARBA" id="ARBA00047899"/>
    </source>
</evidence>
<dbReference type="InterPro" id="IPR036426">
    <property type="entry name" value="Bulb-type_lectin_dom_sf"/>
</dbReference>
<keyword evidence="7 17" id="KW-0547">Nucleotide-binding</keyword>
<keyword evidence="3" id="KW-0245">EGF-like domain</keyword>
<dbReference type="CDD" id="cd00028">
    <property type="entry name" value="B_lectin"/>
    <property type="match status" value="1"/>
</dbReference>
<dbReference type="SUPFAM" id="SSF51110">
    <property type="entry name" value="alpha-D-mannose-specific plant lectins"/>
    <property type="match status" value="1"/>
</dbReference>
<feature type="chain" id="PRO_5012159268" description="Receptor-like serine/threonine-protein kinase" evidence="19">
    <location>
        <begin position="22"/>
        <end position="801"/>
    </location>
</feature>
<evidence type="ECO:0000256" key="18">
    <source>
        <dbReference type="PROSITE-ProRule" id="PRU10141"/>
    </source>
</evidence>
<name>A0A1J6KY06_NICAT</name>
<evidence type="ECO:0000256" key="3">
    <source>
        <dbReference type="ARBA" id="ARBA00022536"/>
    </source>
</evidence>
<dbReference type="CDD" id="cd14066">
    <property type="entry name" value="STKc_IRAK"/>
    <property type="match status" value="1"/>
</dbReference>
<dbReference type="Gramene" id="OIT27563">
    <property type="protein sequence ID" value="OIT27563"/>
    <property type="gene ID" value="A4A49_23592"/>
</dbReference>
<keyword evidence="11" id="KW-0472">Membrane</keyword>
<dbReference type="SMART" id="SM00108">
    <property type="entry name" value="B_lectin"/>
    <property type="match status" value="1"/>
</dbReference>
<dbReference type="PANTHER" id="PTHR47974:SF3">
    <property type="entry name" value="RECEPTOR-LIKE SERINE_THREONINE-PROTEIN KINASE"/>
    <property type="match status" value="1"/>
</dbReference>